<feature type="compositionally biased region" description="Polar residues" evidence="1">
    <location>
        <begin position="18"/>
        <end position="28"/>
    </location>
</feature>
<accession>A0A9P3FFD7</accession>
<dbReference type="AlphaFoldDB" id="A0A9P3FFD7"/>
<dbReference type="GeneID" id="68290830"/>
<feature type="compositionally biased region" description="Polar residues" evidence="1">
    <location>
        <begin position="276"/>
        <end position="305"/>
    </location>
</feature>
<feature type="region of interest" description="Disordered" evidence="1">
    <location>
        <begin position="276"/>
        <end position="346"/>
    </location>
</feature>
<sequence length="516" mass="57497">MPPTQKLPKLKALHVRPPNTSTDSTNGEESAPNAARQGAVQAPQSNSRRTLTATLAHAPKVPSKLRREWTFPGTPERTPDRVESRSSTDETPQDKPTHHAKCAQRLIDALKATATENSMPADGGAGVQDRIENILMATTARLAGEGGDDFWLALSMEDRYSKNSEAHGEMWLLLAQCLNRQGTEQREQRLYRLVEAFVEERRGVSFVGNSKRVLRVASLPSIIYLRITRGADKANQTRKMASPICQNCAAEGLMCIARTPDCWQCMARERQCIWSQPPSHQQQNTAPTSVSPSAALRQQQITATITVPVPLAPRQQQNTAPTGVPSSPAPSREENDATNSVPSSPFIPYVPEAFGGPLRPLPDPGPIATWYDAPIPEAPFPAPDSSPGQAPGPWDLVANARTHELLGRNESQARVLLSWLLDMAKQPGPPFTFVQLLERTRDRCIQNRDEYYDIFVRMLYRNSLPNNRRFSSEASLFDLLPIYLKGNLKREVFDEMVELFEDFLRNQQHLDRNGEE</sequence>
<dbReference type="RefSeq" id="XP_044656459.1">
    <property type="nucleotide sequence ID" value="XM_044800524.1"/>
</dbReference>
<evidence type="ECO:0000256" key="1">
    <source>
        <dbReference type="SAM" id="MobiDB-lite"/>
    </source>
</evidence>
<name>A0A9P3FFD7_9PEZI</name>
<feature type="region of interest" description="Disordered" evidence="1">
    <location>
        <begin position="368"/>
        <end position="393"/>
    </location>
</feature>
<proteinExistence type="predicted"/>
<feature type="region of interest" description="Disordered" evidence="1">
    <location>
        <begin position="1"/>
        <end position="100"/>
    </location>
</feature>
<keyword evidence="3" id="KW-1185">Reference proteome</keyword>
<protein>
    <recommendedName>
        <fullName evidence="4">Zn(2)-C6 fungal-type domain-containing protein</fullName>
    </recommendedName>
</protein>
<dbReference type="OrthoDB" id="10329361at2759"/>
<organism evidence="2 3">
    <name type="scientific">Cercospora kikuchii</name>
    <dbReference type="NCBI Taxonomy" id="84275"/>
    <lineage>
        <taxon>Eukaryota</taxon>
        <taxon>Fungi</taxon>
        <taxon>Dikarya</taxon>
        <taxon>Ascomycota</taxon>
        <taxon>Pezizomycotina</taxon>
        <taxon>Dothideomycetes</taxon>
        <taxon>Dothideomycetidae</taxon>
        <taxon>Mycosphaerellales</taxon>
        <taxon>Mycosphaerellaceae</taxon>
        <taxon>Cercospora</taxon>
    </lineage>
</organism>
<feature type="compositionally biased region" description="Polar residues" evidence="1">
    <location>
        <begin position="42"/>
        <end position="53"/>
    </location>
</feature>
<comment type="caution">
    <text evidence="2">The sequence shown here is derived from an EMBL/GenBank/DDBJ whole genome shotgun (WGS) entry which is preliminary data.</text>
</comment>
<dbReference type="Proteomes" id="UP000825890">
    <property type="component" value="Unassembled WGS sequence"/>
</dbReference>
<evidence type="ECO:0000313" key="3">
    <source>
        <dbReference type="Proteomes" id="UP000825890"/>
    </source>
</evidence>
<evidence type="ECO:0000313" key="2">
    <source>
        <dbReference type="EMBL" id="GIZ41972.1"/>
    </source>
</evidence>
<feature type="compositionally biased region" description="Polar residues" evidence="1">
    <location>
        <begin position="314"/>
        <end position="325"/>
    </location>
</feature>
<dbReference type="EMBL" id="BOLY01000003">
    <property type="protein sequence ID" value="GIZ41972.1"/>
    <property type="molecule type" value="Genomic_DNA"/>
</dbReference>
<feature type="compositionally biased region" description="Basic and acidic residues" evidence="1">
    <location>
        <begin position="77"/>
        <end position="97"/>
    </location>
</feature>
<reference evidence="2 3" key="1">
    <citation type="submission" date="2021-01" db="EMBL/GenBank/DDBJ databases">
        <title>Cercospora kikuchii MAFF 305040 whole genome shotgun sequence.</title>
        <authorList>
            <person name="Kashiwa T."/>
            <person name="Suzuki T."/>
        </authorList>
    </citation>
    <scope>NUCLEOTIDE SEQUENCE [LARGE SCALE GENOMIC DNA]</scope>
    <source>
        <strain evidence="2 3">MAFF 305040</strain>
    </source>
</reference>
<evidence type="ECO:0008006" key="4">
    <source>
        <dbReference type="Google" id="ProtNLM"/>
    </source>
</evidence>
<gene>
    <name evidence="2" type="ORF">CKM354_000525500</name>
</gene>